<keyword evidence="3 5" id="KW-0413">Isomerase</keyword>
<dbReference type="Proteomes" id="UP000287156">
    <property type="component" value="Unassembled WGS sequence"/>
</dbReference>
<dbReference type="Gene3D" id="3.30.2350.10">
    <property type="entry name" value="Pseudouridine synthase"/>
    <property type="match status" value="1"/>
</dbReference>
<proteinExistence type="inferred from homology"/>
<evidence type="ECO:0000313" key="8">
    <source>
        <dbReference type="Proteomes" id="UP000287156"/>
    </source>
</evidence>
<gene>
    <name evidence="7" type="ORF">D4T97_008240</name>
</gene>
<keyword evidence="8" id="KW-1185">Reference proteome</keyword>
<comment type="caution">
    <text evidence="7">The sequence shown here is derived from an EMBL/GenBank/DDBJ whole genome shotgun (WGS) entry which is preliminary data.</text>
</comment>
<dbReference type="CDD" id="cd02869">
    <property type="entry name" value="PseudoU_synth_RluA_like"/>
    <property type="match status" value="1"/>
</dbReference>
<dbReference type="PANTHER" id="PTHR21600">
    <property type="entry name" value="MITOCHONDRIAL RNA PSEUDOURIDINE SYNTHASE"/>
    <property type="match status" value="1"/>
</dbReference>
<dbReference type="GO" id="GO:0009982">
    <property type="term" value="F:pseudouridine synthase activity"/>
    <property type="evidence" value="ECO:0007669"/>
    <property type="project" value="InterPro"/>
</dbReference>
<feature type="domain" description="Pseudouridine synthase RsuA/RluA-like" evidence="6">
    <location>
        <begin position="91"/>
        <end position="241"/>
    </location>
</feature>
<dbReference type="GO" id="GO:0140098">
    <property type="term" value="F:catalytic activity, acting on RNA"/>
    <property type="evidence" value="ECO:0007669"/>
    <property type="project" value="UniProtKB-ARBA"/>
</dbReference>
<accession>A0A429Y338</accession>
<dbReference type="Pfam" id="PF00849">
    <property type="entry name" value="PseudoU_synth_2"/>
    <property type="match status" value="1"/>
</dbReference>
<dbReference type="GO" id="GO:0000455">
    <property type="term" value="P:enzyme-directed rRNA pseudouridine synthesis"/>
    <property type="evidence" value="ECO:0007669"/>
    <property type="project" value="TreeGrafter"/>
</dbReference>
<evidence type="ECO:0000256" key="3">
    <source>
        <dbReference type="ARBA" id="ARBA00023235"/>
    </source>
</evidence>
<comment type="catalytic activity">
    <reaction evidence="1 5">
        <text>a uridine in RNA = a pseudouridine in RNA</text>
        <dbReference type="Rhea" id="RHEA:48348"/>
        <dbReference type="Rhea" id="RHEA-COMP:12068"/>
        <dbReference type="Rhea" id="RHEA-COMP:12069"/>
        <dbReference type="ChEBI" id="CHEBI:65314"/>
        <dbReference type="ChEBI" id="CHEBI:65315"/>
    </reaction>
</comment>
<organism evidence="7 8">
    <name type="scientific">Siminovitchia acidinfaciens</name>
    <dbReference type="NCBI Taxonomy" id="2321395"/>
    <lineage>
        <taxon>Bacteria</taxon>
        <taxon>Bacillati</taxon>
        <taxon>Bacillota</taxon>
        <taxon>Bacilli</taxon>
        <taxon>Bacillales</taxon>
        <taxon>Bacillaceae</taxon>
        <taxon>Siminovitchia</taxon>
    </lineage>
</organism>
<dbReference type="FunFam" id="3.30.2350.10:FF:000005">
    <property type="entry name" value="Pseudouridine synthase"/>
    <property type="match status" value="1"/>
</dbReference>
<dbReference type="GO" id="GO:0003723">
    <property type="term" value="F:RNA binding"/>
    <property type="evidence" value="ECO:0007669"/>
    <property type="project" value="InterPro"/>
</dbReference>
<dbReference type="SUPFAM" id="SSF55120">
    <property type="entry name" value="Pseudouridine synthase"/>
    <property type="match status" value="1"/>
</dbReference>
<comment type="function">
    <text evidence="5">Responsible for synthesis of pseudouridine from uracil.</text>
</comment>
<dbReference type="PANTHER" id="PTHR21600:SF35">
    <property type="entry name" value="PSEUDOURIDINE SYNTHASE"/>
    <property type="match status" value="1"/>
</dbReference>
<dbReference type="InterPro" id="IPR006224">
    <property type="entry name" value="PsdUridine_synth_RluA-like_CS"/>
</dbReference>
<dbReference type="InterPro" id="IPR006145">
    <property type="entry name" value="PsdUridine_synth_RsuA/RluA"/>
</dbReference>
<evidence type="ECO:0000259" key="6">
    <source>
        <dbReference type="Pfam" id="PF00849"/>
    </source>
</evidence>
<dbReference type="NCBIfam" id="TIGR00005">
    <property type="entry name" value="rluA_subfam"/>
    <property type="match status" value="1"/>
</dbReference>
<evidence type="ECO:0000256" key="2">
    <source>
        <dbReference type="ARBA" id="ARBA00010876"/>
    </source>
</evidence>
<reference evidence="7" key="1">
    <citation type="submission" date="2018-12" db="EMBL/GenBank/DDBJ databases">
        <authorList>
            <person name="Sun L."/>
            <person name="Chen Z."/>
        </authorList>
    </citation>
    <scope>NUCLEOTIDE SEQUENCE [LARGE SCALE GENOMIC DNA]</scope>
    <source>
        <strain evidence="7">3-2-2</strain>
    </source>
</reference>
<dbReference type="EC" id="5.4.99.-" evidence="5"/>
<sequence>MSNFMLEWVVSQKQAGKDIKTFLAEEHISKRALTDIKFTGGFIGVNGQEQNVRYFLEEGDRLKVVFPPEPVNLTLEKENIPLDVIYEDRDILVINKRPYMSTIPSREHPAGSVANALAHYYEDRMAIRAAVHIVTRLDRNTSGLLLVAKHRHAHHLFGIQQAKSTIHRAYEAIASGVFQRKTEVVDAPIGRKQTSIIEREVRQDGKRAVTVYEVKKQLNEAAHLKLKLETGRTHQIRVHLAYLGHPLLGDELYGGPTERFSRQALHCCELSFYHPLEKREMYFSAPLPDDMQKLLKELEYPPKS</sequence>
<dbReference type="PROSITE" id="PS01129">
    <property type="entry name" value="PSI_RLU"/>
    <property type="match status" value="1"/>
</dbReference>
<evidence type="ECO:0000256" key="5">
    <source>
        <dbReference type="RuleBase" id="RU362028"/>
    </source>
</evidence>
<dbReference type="InterPro" id="IPR020103">
    <property type="entry name" value="PsdUridine_synth_cat_dom_sf"/>
</dbReference>
<comment type="similarity">
    <text evidence="2 5">Belongs to the pseudouridine synthase RluA family.</text>
</comment>
<evidence type="ECO:0000313" key="7">
    <source>
        <dbReference type="EMBL" id="RST75576.1"/>
    </source>
</evidence>
<feature type="active site" evidence="4">
    <location>
        <position position="138"/>
    </location>
</feature>
<name>A0A429Y338_9BACI</name>
<dbReference type="OrthoDB" id="9807829at2"/>
<evidence type="ECO:0000256" key="4">
    <source>
        <dbReference type="PIRSR" id="PIRSR606225-1"/>
    </source>
</evidence>
<protein>
    <recommendedName>
        <fullName evidence="5">Pseudouridine synthase</fullName>
        <ecNumber evidence="5">5.4.99.-</ecNumber>
    </recommendedName>
</protein>
<dbReference type="InterPro" id="IPR050188">
    <property type="entry name" value="RluA_PseudoU_synthase"/>
</dbReference>
<dbReference type="InterPro" id="IPR006225">
    <property type="entry name" value="PsdUridine_synth_RluC/D"/>
</dbReference>
<evidence type="ECO:0000256" key="1">
    <source>
        <dbReference type="ARBA" id="ARBA00000073"/>
    </source>
</evidence>
<dbReference type="EMBL" id="QYTV02000003">
    <property type="protein sequence ID" value="RST75576.1"/>
    <property type="molecule type" value="Genomic_DNA"/>
</dbReference>
<dbReference type="RefSeq" id="WP_126050231.1">
    <property type="nucleotide sequence ID" value="NZ_QYTV02000003.1"/>
</dbReference>
<dbReference type="AlphaFoldDB" id="A0A429Y338"/>